<dbReference type="SMART" id="SM00355">
    <property type="entry name" value="ZnF_C2H2"/>
    <property type="match status" value="2"/>
</dbReference>
<keyword evidence="4 7" id="KW-0863">Zinc-finger</keyword>
<proteinExistence type="predicted"/>
<gene>
    <name evidence="10" type="ORF">BJX66DRAFT_308471</name>
</gene>
<keyword evidence="11" id="KW-1185">Reference proteome</keyword>
<evidence type="ECO:0000256" key="8">
    <source>
        <dbReference type="SAM" id="MobiDB-lite"/>
    </source>
</evidence>
<name>A0ABR4FZF2_9EURO</name>
<accession>A0ABR4FZF2</accession>
<dbReference type="PROSITE" id="PS50157">
    <property type="entry name" value="ZINC_FINGER_C2H2_2"/>
    <property type="match status" value="2"/>
</dbReference>
<evidence type="ECO:0000256" key="5">
    <source>
        <dbReference type="ARBA" id="ARBA00022833"/>
    </source>
</evidence>
<evidence type="ECO:0000313" key="10">
    <source>
        <dbReference type="EMBL" id="KAL2788650.1"/>
    </source>
</evidence>
<dbReference type="Pfam" id="PF00096">
    <property type="entry name" value="zf-C2H2"/>
    <property type="match status" value="1"/>
</dbReference>
<reference evidence="10 11" key="1">
    <citation type="submission" date="2024-07" db="EMBL/GenBank/DDBJ databases">
        <title>Section-level genome sequencing and comparative genomics of Aspergillus sections Usti and Cavernicolus.</title>
        <authorList>
            <consortium name="Lawrence Berkeley National Laboratory"/>
            <person name="Nybo J.L."/>
            <person name="Vesth T.C."/>
            <person name="Theobald S."/>
            <person name="Frisvad J.C."/>
            <person name="Larsen T.O."/>
            <person name="Kjaerboelling I."/>
            <person name="Rothschild-Mancinelli K."/>
            <person name="Lyhne E.K."/>
            <person name="Kogle M.E."/>
            <person name="Barry K."/>
            <person name="Clum A."/>
            <person name="Na H."/>
            <person name="Ledsgaard L."/>
            <person name="Lin J."/>
            <person name="Lipzen A."/>
            <person name="Kuo A."/>
            <person name="Riley R."/>
            <person name="Mondo S."/>
            <person name="Labutti K."/>
            <person name="Haridas S."/>
            <person name="Pangalinan J."/>
            <person name="Salamov A.A."/>
            <person name="Simmons B.A."/>
            <person name="Magnuson J.K."/>
            <person name="Chen J."/>
            <person name="Drula E."/>
            <person name="Henrissat B."/>
            <person name="Wiebenga A."/>
            <person name="Lubbers R.J."/>
            <person name="Gomes A.C."/>
            <person name="Makela M.R."/>
            <person name="Stajich J."/>
            <person name="Grigoriev I.V."/>
            <person name="Mortensen U.H."/>
            <person name="De Vries R.P."/>
            <person name="Baker S.E."/>
            <person name="Andersen M.R."/>
        </authorList>
    </citation>
    <scope>NUCLEOTIDE SEQUENCE [LARGE SCALE GENOMIC DNA]</scope>
    <source>
        <strain evidence="10 11">CBS 209.92</strain>
    </source>
</reference>
<protein>
    <recommendedName>
        <fullName evidence="9">C2H2-type domain-containing protein</fullName>
    </recommendedName>
</protein>
<dbReference type="InterPro" id="IPR036236">
    <property type="entry name" value="Znf_C2H2_sf"/>
</dbReference>
<keyword evidence="3" id="KW-0677">Repeat</keyword>
<keyword evidence="5" id="KW-0862">Zinc</keyword>
<evidence type="ECO:0000256" key="7">
    <source>
        <dbReference type="PROSITE-ProRule" id="PRU00042"/>
    </source>
</evidence>
<comment type="subcellular location">
    <subcellularLocation>
        <location evidence="1">Nucleus</location>
    </subcellularLocation>
</comment>
<evidence type="ECO:0000313" key="11">
    <source>
        <dbReference type="Proteomes" id="UP001610563"/>
    </source>
</evidence>
<keyword evidence="2" id="KW-0479">Metal-binding</keyword>
<feature type="domain" description="C2H2-type" evidence="9">
    <location>
        <begin position="48"/>
        <end position="76"/>
    </location>
</feature>
<evidence type="ECO:0000256" key="6">
    <source>
        <dbReference type="ARBA" id="ARBA00023242"/>
    </source>
</evidence>
<feature type="region of interest" description="Disordered" evidence="8">
    <location>
        <begin position="207"/>
        <end position="233"/>
    </location>
</feature>
<dbReference type="InterPro" id="IPR051059">
    <property type="entry name" value="VerF-like"/>
</dbReference>
<dbReference type="CDD" id="cd12148">
    <property type="entry name" value="fungal_TF_MHR"/>
    <property type="match status" value="1"/>
</dbReference>
<dbReference type="Gene3D" id="3.30.160.60">
    <property type="entry name" value="Classic Zinc Finger"/>
    <property type="match status" value="2"/>
</dbReference>
<dbReference type="InterPro" id="IPR013087">
    <property type="entry name" value="Znf_C2H2_type"/>
</dbReference>
<dbReference type="Proteomes" id="UP001610563">
    <property type="component" value="Unassembled WGS sequence"/>
</dbReference>
<dbReference type="Pfam" id="PF04082">
    <property type="entry name" value="Fungal_trans"/>
    <property type="match status" value="1"/>
</dbReference>
<sequence>MASTLPGVRRRQRKTSQEERICAVCSQAFKKAEHLARHFRSHTKERPFMCPVCGKLYVRRDTLMRHTRSQHLESNLHEQPSNRLTGDLHLEPVALEQPTVASTDLNSAYPPIPTDLPDLQCPSLTHDANSATISLSTNSLDHTASPPAQNICEYDDDLVADFLAAEVTGTREWPTFWSGQWDEDWTSLLTADDFDLDAVNQTLMASTHHRPQDVTPQPASICPADDSPPDSTTRLTTVQRRWHTFSETKALSQRASPEPLRGGAGGQLRTHTDDRYRQKLVESLRPRVQPGILPSTNFLDFCLQAYFSHFQAIFPLIHAPTFQPSRENAVLLLSMCSIGSLLLGSSKALAHGTSMFERLHKAILASWDTYIQSPNPAHLYPIQASVIGQTFGLLMGRPRDLVGIEFFHGTMIAWARKVRLFVFDEDPIGDVESLEDDSDALRLTWKNWARLEEKKRIVLALHIHDAELVKLHHHEPILRHALESLPQLSAPELFAAPCPKSWKSLFLANKQPLQETQPAAAQRSSLLREFPQNDFLSYAMLESIGAVAYGNKTGGPSGRAVVPQCEEFLMEWYYKYAQVSSASKHPDHFCLMILWHSIFMHLDTGFDQLECAVGREGEAAAQKNQPYTSSWAGSRAATRALLHATLIQQHFQLLPVGAEPAIHVPMALYNCGIAWACFTRFGSGVGDSFVDPATLSEFPEIKLFGAKQLKSFHDIRSSIQWGRSESGPMFKIINLLGKISYWKVAGSFATTLMALVDTQDMF</sequence>
<organism evidence="10 11">
    <name type="scientific">Aspergillus keveii</name>
    <dbReference type="NCBI Taxonomy" id="714993"/>
    <lineage>
        <taxon>Eukaryota</taxon>
        <taxon>Fungi</taxon>
        <taxon>Dikarya</taxon>
        <taxon>Ascomycota</taxon>
        <taxon>Pezizomycotina</taxon>
        <taxon>Eurotiomycetes</taxon>
        <taxon>Eurotiomycetidae</taxon>
        <taxon>Eurotiales</taxon>
        <taxon>Aspergillaceae</taxon>
        <taxon>Aspergillus</taxon>
        <taxon>Aspergillus subgen. Nidulantes</taxon>
    </lineage>
</organism>
<evidence type="ECO:0000256" key="3">
    <source>
        <dbReference type="ARBA" id="ARBA00022737"/>
    </source>
</evidence>
<dbReference type="EMBL" id="JBFTWV010000076">
    <property type="protein sequence ID" value="KAL2788650.1"/>
    <property type="molecule type" value="Genomic_DNA"/>
</dbReference>
<evidence type="ECO:0000256" key="2">
    <source>
        <dbReference type="ARBA" id="ARBA00022723"/>
    </source>
</evidence>
<evidence type="ECO:0000256" key="1">
    <source>
        <dbReference type="ARBA" id="ARBA00004123"/>
    </source>
</evidence>
<dbReference type="PANTHER" id="PTHR40626:SF11">
    <property type="entry name" value="ZINC FINGER PROTEIN YPR022C"/>
    <property type="match status" value="1"/>
</dbReference>
<comment type="caution">
    <text evidence="10">The sequence shown here is derived from an EMBL/GenBank/DDBJ whole genome shotgun (WGS) entry which is preliminary data.</text>
</comment>
<evidence type="ECO:0000259" key="9">
    <source>
        <dbReference type="PROSITE" id="PS50157"/>
    </source>
</evidence>
<feature type="domain" description="C2H2-type" evidence="9">
    <location>
        <begin position="20"/>
        <end position="47"/>
    </location>
</feature>
<dbReference type="PROSITE" id="PS00028">
    <property type="entry name" value="ZINC_FINGER_C2H2_1"/>
    <property type="match status" value="2"/>
</dbReference>
<dbReference type="PANTHER" id="PTHR40626">
    <property type="entry name" value="MIP31509P"/>
    <property type="match status" value="1"/>
</dbReference>
<dbReference type="SUPFAM" id="SSF57667">
    <property type="entry name" value="beta-beta-alpha zinc fingers"/>
    <property type="match status" value="1"/>
</dbReference>
<dbReference type="InterPro" id="IPR007219">
    <property type="entry name" value="XnlR_reg_dom"/>
</dbReference>
<evidence type="ECO:0000256" key="4">
    <source>
        <dbReference type="ARBA" id="ARBA00022771"/>
    </source>
</evidence>
<keyword evidence="6" id="KW-0539">Nucleus</keyword>